<dbReference type="AlphaFoldDB" id="A0A517VRM6"/>
<name>A0A517VRM6_9PLAN</name>
<evidence type="ECO:0000256" key="5">
    <source>
        <dbReference type="SAM" id="Phobius"/>
    </source>
</evidence>
<feature type="transmembrane region" description="Helical" evidence="5">
    <location>
        <begin position="18"/>
        <end position="39"/>
    </location>
</feature>
<evidence type="ECO:0000256" key="2">
    <source>
        <dbReference type="ARBA" id="ARBA00022692"/>
    </source>
</evidence>
<protein>
    <submittedName>
        <fullName evidence="7">GtrA-like protein</fullName>
    </submittedName>
</protein>
<evidence type="ECO:0000256" key="3">
    <source>
        <dbReference type="ARBA" id="ARBA00022989"/>
    </source>
</evidence>
<organism evidence="7 8">
    <name type="scientific">Gimesia aquarii</name>
    <dbReference type="NCBI Taxonomy" id="2527964"/>
    <lineage>
        <taxon>Bacteria</taxon>
        <taxon>Pseudomonadati</taxon>
        <taxon>Planctomycetota</taxon>
        <taxon>Planctomycetia</taxon>
        <taxon>Planctomycetales</taxon>
        <taxon>Planctomycetaceae</taxon>
        <taxon>Gimesia</taxon>
    </lineage>
</organism>
<dbReference type="KEGG" id="gaw:V144x_11090"/>
<dbReference type="InterPro" id="IPR007267">
    <property type="entry name" value="GtrA_DPMS_TM"/>
</dbReference>
<proteinExistence type="predicted"/>
<dbReference type="EMBL" id="CP037920">
    <property type="protein sequence ID" value="QDT95663.1"/>
    <property type="molecule type" value="Genomic_DNA"/>
</dbReference>
<feature type="transmembrane region" description="Helical" evidence="5">
    <location>
        <begin position="45"/>
        <end position="66"/>
    </location>
</feature>
<feature type="domain" description="GtrA/DPMS transmembrane" evidence="6">
    <location>
        <begin position="17"/>
        <end position="131"/>
    </location>
</feature>
<sequence length="135" mass="15548">MNDPAQLRNRLHTKRVRYAILVLVSLITNICVAFGLYQIGLSESIAFAVALSVAFILNFSGCRWYVFLSTQVPLGIQFIQYAITNGSFRFLEYVSLLFLSTLGFGTYHTRVLLVLATSFVMKFFVYRRFVFHNRK</sequence>
<dbReference type="Pfam" id="PF04138">
    <property type="entry name" value="GtrA_DPMS_TM"/>
    <property type="match status" value="1"/>
</dbReference>
<dbReference type="Proteomes" id="UP000318704">
    <property type="component" value="Chromosome"/>
</dbReference>
<dbReference type="GO" id="GO:0000271">
    <property type="term" value="P:polysaccharide biosynthetic process"/>
    <property type="evidence" value="ECO:0007669"/>
    <property type="project" value="InterPro"/>
</dbReference>
<comment type="subcellular location">
    <subcellularLocation>
        <location evidence="1">Membrane</location>
        <topology evidence="1">Multi-pass membrane protein</topology>
    </subcellularLocation>
</comment>
<keyword evidence="3 5" id="KW-1133">Transmembrane helix</keyword>
<reference evidence="7 8" key="1">
    <citation type="submission" date="2019-03" db="EMBL/GenBank/DDBJ databases">
        <title>Deep-cultivation of Planctomycetes and their phenomic and genomic characterization uncovers novel biology.</title>
        <authorList>
            <person name="Wiegand S."/>
            <person name="Jogler M."/>
            <person name="Boedeker C."/>
            <person name="Pinto D."/>
            <person name="Vollmers J."/>
            <person name="Rivas-Marin E."/>
            <person name="Kohn T."/>
            <person name="Peeters S.H."/>
            <person name="Heuer A."/>
            <person name="Rast P."/>
            <person name="Oberbeckmann S."/>
            <person name="Bunk B."/>
            <person name="Jeske O."/>
            <person name="Meyerdierks A."/>
            <person name="Storesund J.E."/>
            <person name="Kallscheuer N."/>
            <person name="Luecker S."/>
            <person name="Lage O.M."/>
            <person name="Pohl T."/>
            <person name="Merkel B.J."/>
            <person name="Hornburger P."/>
            <person name="Mueller R.-W."/>
            <person name="Bruemmer F."/>
            <person name="Labrenz M."/>
            <person name="Spormann A.M."/>
            <person name="Op den Camp H."/>
            <person name="Overmann J."/>
            <person name="Amann R."/>
            <person name="Jetten M.S.M."/>
            <person name="Mascher T."/>
            <person name="Medema M.H."/>
            <person name="Devos D.P."/>
            <person name="Kaster A.-K."/>
            <person name="Ovreas L."/>
            <person name="Rohde M."/>
            <person name="Galperin M.Y."/>
            <person name="Jogler C."/>
        </authorList>
    </citation>
    <scope>NUCLEOTIDE SEQUENCE [LARGE SCALE GENOMIC DNA]</scope>
    <source>
        <strain evidence="7 8">V144</strain>
    </source>
</reference>
<dbReference type="GO" id="GO:0016020">
    <property type="term" value="C:membrane"/>
    <property type="evidence" value="ECO:0007669"/>
    <property type="project" value="UniProtKB-SubCell"/>
</dbReference>
<keyword evidence="4 5" id="KW-0472">Membrane</keyword>
<evidence type="ECO:0000256" key="1">
    <source>
        <dbReference type="ARBA" id="ARBA00004141"/>
    </source>
</evidence>
<evidence type="ECO:0000259" key="6">
    <source>
        <dbReference type="Pfam" id="PF04138"/>
    </source>
</evidence>
<accession>A0A517VRM6</accession>
<evidence type="ECO:0000313" key="8">
    <source>
        <dbReference type="Proteomes" id="UP000318704"/>
    </source>
</evidence>
<feature type="transmembrane region" description="Helical" evidence="5">
    <location>
        <begin position="78"/>
        <end position="101"/>
    </location>
</feature>
<gene>
    <name evidence="7" type="ORF">V144x_11090</name>
</gene>
<feature type="transmembrane region" description="Helical" evidence="5">
    <location>
        <begin position="107"/>
        <end position="125"/>
    </location>
</feature>
<evidence type="ECO:0000256" key="4">
    <source>
        <dbReference type="ARBA" id="ARBA00023136"/>
    </source>
</evidence>
<keyword evidence="2 5" id="KW-0812">Transmembrane</keyword>
<dbReference type="RefSeq" id="WP_144982478.1">
    <property type="nucleotide sequence ID" value="NZ_CP037920.1"/>
</dbReference>
<evidence type="ECO:0000313" key="7">
    <source>
        <dbReference type="EMBL" id="QDT95663.1"/>
    </source>
</evidence>